<name>A0A7Y9J706_9PSEU</name>
<gene>
    <name evidence="1" type="ORF">BJ983_003638</name>
</gene>
<evidence type="ECO:0000313" key="2">
    <source>
        <dbReference type="Proteomes" id="UP000535890"/>
    </source>
</evidence>
<organism evidence="1 2">
    <name type="scientific">Actinomycetospora corticicola</name>
    <dbReference type="NCBI Taxonomy" id="663602"/>
    <lineage>
        <taxon>Bacteria</taxon>
        <taxon>Bacillati</taxon>
        <taxon>Actinomycetota</taxon>
        <taxon>Actinomycetes</taxon>
        <taxon>Pseudonocardiales</taxon>
        <taxon>Pseudonocardiaceae</taxon>
        <taxon>Actinomycetospora</taxon>
    </lineage>
</organism>
<dbReference type="EMBL" id="JACCBN010000001">
    <property type="protein sequence ID" value="NYD37536.1"/>
    <property type="molecule type" value="Genomic_DNA"/>
</dbReference>
<dbReference type="RefSeq" id="WP_179795086.1">
    <property type="nucleotide sequence ID" value="NZ_BAABHP010000025.1"/>
</dbReference>
<dbReference type="Proteomes" id="UP000535890">
    <property type="component" value="Unassembled WGS sequence"/>
</dbReference>
<accession>A0A7Y9J706</accession>
<proteinExistence type="predicted"/>
<keyword evidence="2" id="KW-1185">Reference proteome</keyword>
<comment type="caution">
    <text evidence="1">The sequence shown here is derived from an EMBL/GenBank/DDBJ whole genome shotgun (WGS) entry which is preliminary data.</text>
</comment>
<protein>
    <submittedName>
        <fullName evidence="1">Uncharacterized protein</fullName>
    </submittedName>
</protein>
<reference evidence="1 2" key="1">
    <citation type="submission" date="2020-07" db="EMBL/GenBank/DDBJ databases">
        <title>Sequencing the genomes of 1000 actinobacteria strains.</title>
        <authorList>
            <person name="Klenk H.-P."/>
        </authorList>
    </citation>
    <scope>NUCLEOTIDE SEQUENCE [LARGE SCALE GENOMIC DNA]</scope>
    <source>
        <strain evidence="1 2">DSM 45772</strain>
    </source>
</reference>
<sequence>MFPVAGSPWDYDTPAPPRPLEEEWIDRLISLRVLSLHGDVDADAQARRWIAGDPEARRVWDSVSRDSRLSEGGW</sequence>
<evidence type="ECO:0000313" key="1">
    <source>
        <dbReference type="EMBL" id="NYD37536.1"/>
    </source>
</evidence>
<dbReference type="AlphaFoldDB" id="A0A7Y9J706"/>